<evidence type="ECO:0008006" key="3">
    <source>
        <dbReference type="Google" id="ProtNLM"/>
    </source>
</evidence>
<gene>
    <name evidence="1" type="ORF">CC78DRAFT_528480</name>
</gene>
<dbReference type="Proteomes" id="UP000800093">
    <property type="component" value="Unassembled WGS sequence"/>
</dbReference>
<dbReference type="OrthoDB" id="3800504at2759"/>
<dbReference type="AlphaFoldDB" id="A0A9P4NCU7"/>
<dbReference type="SUPFAM" id="SSF81383">
    <property type="entry name" value="F-box domain"/>
    <property type="match status" value="1"/>
</dbReference>
<protein>
    <recommendedName>
        <fullName evidence="3">F-box domain-containing protein</fullName>
    </recommendedName>
</protein>
<keyword evidence="2" id="KW-1185">Reference proteome</keyword>
<dbReference type="EMBL" id="ML986579">
    <property type="protein sequence ID" value="KAF2270755.1"/>
    <property type="molecule type" value="Genomic_DNA"/>
</dbReference>
<dbReference type="InterPro" id="IPR036047">
    <property type="entry name" value="F-box-like_dom_sf"/>
</dbReference>
<organism evidence="1 2">
    <name type="scientific">Lojkania enalia</name>
    <dbReference type="NCBI Taxonomy" id="147567"/>
    <lineage>
        <taxon>Eukaryota</taxon>
        <taxon>Fungi</taxon>
        <taxon>Dikarya</taxon>
        <taxon>Ascomycota</taxon>
        <taxon>Pezizomycotina</taxon>
        <taxon>Dothideomycetes</taxon>
        <taxon>Pleosporomycetidae</taxon>
        <taxon>Pleosporales</taxon>
        <taxon>Pleosporales incertae sedis</taxon>
        <taxon>Lojkania</taxon>
    </lineage>
</organism>
<name>A0A9P4NCU7_9PLEO</name>
<proteinExistence type="predicted"/>
<accession>A0A9P4NCU7</accession>
<evidence type="ECO:0000313" key="2">
    <source>
        <dbReference type="Proteomes" id="UP000800093"/>
    </source>
</evidence>
<evidence type="ECO:0000313" key="1">
    <source>
        <dbReference type="EMBL" id="KAF2270755.1"/>
    </source>
</evidence>
<comment type="caution">
    <text evidence="1">The sequence shown here is derived from an EMBL/GenBank/DDBJ whole genome shotgun (WGS) entry which is preliminary data.</text>
</comment>
<reference evidence="2" key="1">
    <citation type="journal article" date="2020" name="Stud. Mycol.">
        <title>101 Dothideomycetes genomes: A test case for predicting lifestyles and emergence of pathogens.</title>
        <authorList>
            <person name="Haridas S."/>
            <person name="Albert R."/>
            <person name="Binder M."/>
            <person name="Bloem J."/>
            <person name="LaButti K."/>
            <person name="Salamov A."/>
            <person name="Andreopoulos B."/>
            <person name="Baker S."/>
            <person name="Barry K."/>
            <person name="Bills G."/>
            <person name="Bluhm B."/>
            <person name="Cannon C."/>
            <person name="Castanera R."/>
            <person name="Culley D."/>
            <person name="Daum C."/>
            <person name="Ezra D."/>
            <person name="Gonzalez J."/>
            <person name="Henrissat B."/>
            <person name="Kuo A."/>
            <person name="Liang C."/>
            <person name="Lipzen A."/>
            <person name="Lutzoni F."/>
            <person name="Magnuson J."/>
            <person name="Mondo S."/>
            <person name="Nolan M."/>
            <person name="Ohm R."/>
            <person name="Pangilinan J."/>
            <person name="Park H.-J."/>
            <person name="Ramirez L."/>
            <person name="Alfaro M."/>
            <person name="Sun H."/>
            <person name="Tritt A."/>
            <person name="Yoshinaga Y."/>
            <person name="Zwiers L.-H."/>
            <person name="Turgeon B."/>
            <person name="Goodwin S."/>
            <person name="Spatafora J."/>
            <person name="Crous P."/>
            <person name="Grigoriev I."/>
        </authorList>
    </citation>
    <scope>NUCLEOTIDE SEQUENCE [LARGE SCALE GENOMIC DNA]</scope>
    <source>
        <strain evidence="2">CBS 304.66</strain>
    </source>
</reference>
<sequence length="354" mass="40430">MAHMCSGGRKLRSHLTMSDFSFVVPTLREYFSFGASLGRFLLEDYGFFIVMHLAIPVIHSRNPHGMLGAVSHMSEASYASKDSTSNHTSLSGLPAELQLEILKNLDENSLFCMACTTPYFLNLCCGILEARYLSRLAPWAGKNLICLGHDSYYKEFPSNLFDAEQSEEFEEYERKCWRWQPTVSEFIMDHFEEVDETIYIPEAYHRWKSRLDNIGLIRSFMSQTMIPAQASCFYPRDQPWMLRNLTTKEFVRADAIAADRHANFEGPFITGGYCLGDIVLVRTGWNSIKSVGFPDYEKNHNVHRGVWAGHAFDITTIARHEETTRGQIWSDVSAEVVAEMDAIFEGEESMSDEE</sequence>